<name>A0A0N8C4J8_9CRUS</name>
<dbReference type="GO" id="GO:0034386">
    <property type="term" value="F:4-aminobutyrate:2-oxoglutarate transaminase activity"/>
    <property type="evidence" value="ECO:0007669"/>
    <property type="project" value="UniProtKB-EC"/>
</dbReference>
<comment type="similarity">
    <text evidence="2 12">Belongs to the class-III pyridoxal-phosphate-dependent aminotransferase family.</text>
</comment>
<dbReference type="InterPro" id="IPR015421">
    <property type="entry name" value="PyrdxlP-dep_Trfase_major"/>
</dbReference>
<dbReference type="InterPro" id="IPR005814">
    <property type="entry name" value="Aminotrans_3"/>
</dbReference>
<evidence type="ECO:0000256" key="12">
    <source>
        <dbReference type="RuleBase" id="RU003560"/>
    </source>
</evidence>
<dbReference type="FunFam" id="3.40.640.10:FF:000029">
    <property type="entry name" value="4-aminobutyrate aminotransferase, mitochondrial"/>
    <property type="match status" value="1"/>
</dbReference>
<dbReference type="InterPro" id="IPR015424">
    <property type="entry name" value="PyrdxlP-dep_Trfase"/>
</dbReference>
<evidence type="ECO:0000313" key="13">
    <source>
        <dbReference type="EMBL" id="JAN16679.1"/>
    </source>
</evidence>
<organism evidence="13">
    <name type="scientific">Daphnia magna</name>
    <dbReference type="NCBI Taxonomy" id="35525"/>
    <lineage>
        <taxon>Eukaryota</taxon>
        <taxon>Metazoa</taxon>
        <taxon>Ecdysozoa</taxon>
        <taxon>Arthropoda</taxon>
        <taxon>Crustacea</taxon>
        <taxon>Branchiopoda</taxon>
        <taxon>Diplostraca</taxon>
        <taxon>Cladocera</taxon>
        <taxon>Anomopoda</taxon>
        <taxon>Daphniidae</taxon>
        <taxon>Daphnia</taxon>
    </lineage>
</organism>
<evidence type="ECO:0000256" key="3">
    <source>
        <dbReference type="ARBA" id="ARBA00012876"/>
    </source>
</evidence>
<dbReference type="PIRSF" id="PIRSF000521">
    <property type="entry name" value="Transaminase_4ab_Lys_Orn"/>
    <property type="match status" value="1"/>
</dbReference>
<dbReference type="PANTHER" id="PTHR43206:SF1">
    <property type="entry name" value="4-AMINOBUTYRATE AMINOTRANSFERASE, MITOCHONDRIAL"/>
    <property type="match status" value="1"/>
</dbReference>
<evidence type="ECO:0000256" key="10">
    <source>
        <dbReference type="ARBA" id="ARBA00030857"/>
    </source>
</evidence>
<evidence type="ECO:0000256" key="6">
    <source>
        <dbReference type="ARBA" id="ARBA00022679"/>
    </source>
</evidence>
<dbReference type="GO" id="GO:0005739">
    <property type="term" value="C:mitochondrion"/>
    <property type="evidence" value="ECO:0007669"/>
    <property type="project" value="TreeGrafter"/>
</dbReference>
<dbReference type="GO" id="GO:0009450">
    <property type="term" value="P:gamma-aminobutyric acid catabolic process"/>
    <property type="evidence" value="ECO:0007669"/>
    <property type="project" value="TreeGrafter"/>
</dbReference>
<evidence type="ECO:0000256" key="2">
    <source>
        <dbReference type="ARBA" id="ARBA00008954"/>
    </source>
</evidence>
<dbReference type="Gene3D" id="3.40.640.10">
    <property type="entry name" value="Type I PLP-dependent aspartate aminotransferase-like (Major domain)"/>
    <property type="match status" value="1"/>
</dbReference>
<dbReference type="Gene3D" id="3.90.1150.10">
    <property type="entry name" value="Aspartate Aminotransferase, domain 1"/>
    <property type="match status" value="1"/>
</dbReference>
<sequence>MWRKILNSFNSVKCSAHNPSLLANNVKYLSSFVSGEPTGPLVKTAIPGPRSLAMLSEMKKIQISDAVQLFADYSKSIGNYLYDVDGNILLDVYTQISSIPLGYNHPELLDVLQDKENIRTFINRPALGVFPGENYPQRVQNSLLRIAPKGHTEVTTMACGSCSNENAYKAIFVWYRRKQRGDNSYTPEEETSCIMNQLPGVSDLTLLSFKGAFHGRTFGTLITTHTKPVHKLDIPTKDWPIGTFPRYKYPLEEFVRENEEEDRRCLAEVEELFDRYNKRGKTVAGVVIEPIQSEGGDHHASPAFFQELQRIAKKNGAALLIDEVQTGGGTTGEFWCHDHFKLDHPVDIVTYSKKMLIGGYFSLPEFRPREGYRIFNTWMGEPSKVILLEKVVEIIKRDKLIENVRVTGDLLLNGLKDFGNRYPNVVKNVRGRGTFCAFDCVSMAKRDQLVEQLKVEGMNRFFFSSSCCLTNEEFINFVGVQSGGAGPVAVRLRPSLVFQPHHASIFLDSLEKALKKMDN</sequence>
<dbReference type="EMBL" id="GDIQ01078058">
    <property type="protein sequence ID" value="JAN16679.1"/>
    <property type="molecule type" value="Transcribed_RNA"/>
</dbReference>
<dbReference type="InterPro" id="IPR015422">
    <property type="entry name" value="PyrdxlP-dep_Trfase_small"/>
</dbReference>
<dbReference type="EC" id="2.6.1.19" evidence="4"/>
<evidence type="ECO:0000256" key="1">
    <source>
        <dbReference type="ARBA" id="ARBA00001933"/>
    </source>
</evidence>
<evidence type="ECO:0000256" key="11">
    <source>
        <dbReference type="ARBA" id="ARBA00031787"/>
    </source>
</evidence>
<dbReference type="NCBIfam" id="TIGR00699">
    <property type="entry name" value="GABAtrns_euk"/>
    <property type="match status" value="1"/>
</dbReference>
<evidence type="ECO:0000256" key="7">
    <source>
        <dbReference type="ARBA" id="ARBA00022898"/>
    </source>
</evidence>
<dbReference type="GO" id="GO:0030170">
    <property type="term" value="F:pyridoxal phosphate binding"/>
    <property type="evidence" value="ECO:0007669"/>
    <property type="project" value="InterPro"/>
</dbReference>
<reference evidence="13" key="1">
    <citation type="submission" date="2015-10" db="EMBL/GenBank/DDBJ databases">
        <title>EvidentialGene: Evidence-directed Construction of Complete mRNA Transcriptomes without Genomes.</title>
        <authorList>
            <person name="Gilbert D.G."/>
        </authorList>
    </citation>
    <scope>NUCLEOTIDE SEQUENCE</scope>
</reference>
<keyword evidence="6 13" id="KW-0808">Transferase</keyword>
<protein>
    <recommendedName>
        <fullName evidence="10">(S)-3-amino-2-methylpropionate transaminase</fullName>
        <ecNumber evidence="4">2.6.1.19</ecNumber>
        <ecNumber evidence="3">2.6.1.22</ecNumber>
    </recommendedName>
    <alternativeName>
        <fullName evidence="11">GABA aminotransferase</fullName>
    </alternativeName>
    <alternativeName>
        <fullName evidence="9">Gamma-amino-N-butyrate transaminase</fullName>
    </alternativeName>
    <alternativeName>
        <fullName evidence="8">L-AIBAT</fullName>
    </alternativeName>
</protein>
<dbReference type="SUPFAM" id="SSF53383">
    <property type="entry name" value="PLP-dependent transferases"/>
    <property type="match status" value="1"/>
</dbReference>
<comment type="cofactor">
    <cofactor evidence="1">
        <name>pyridoxal 5'-phosphate</name>
        <dbReference type="ChEBI" id="CHEBI:597326"/>
    </cofactor>
</comment>
<dbReference type="GO" id="GO:0047298">
    <property type="term" value="F:(S)-3-amino-2-methylpropionate transaminase activity"/>
    <property type="evidence" value="ECO:0007669"/>
    <property type="project" value="UniProtKB-EC"/>
</dbReference>
<keyword evidence="5 13" id="KW-0032">Aminotransferase</keyword>
<accession>A0A0N8C4J8</accession>
<dbReference type="EC" id="2.6.1.22" evidence="3"/>
<dbReference type="OrthoDB" id="5419315at2759"/>
<dbReference type="InterPro" id="IPR004631">
    <property type="entry name" value="4NH2But_aminotransferase_euk"/>
</dbReference>
<dbReference type="AlphaFoldDB" id="A0A0N8C4J8"/>
<evidence type="ECO:0000256" key="5">
    <source>
        <dbReference type="ARBA" id="ARBA00022576"/>
    </source>
</evidence>
<proteinExistence type="inferred from homology"/>
<dbReference type="Pfam" id="PF00202">
    <property type="entry name" value="Aminotran_3"/>
    <property type="match status" value="1"/>
</dbReference>
<evidence type="ECO:0000256" key="9">
    <source>
        <dbReference type="ARBA" id="ARBA00030204"/>
    </source>
</evidence>
<dbReference type="PANTHER" id="PTHR43206">
    <property type="entry name" value="AMINOTRANSFERASE"/>
    <property type="match status" value="1"/>
</dbReference>
<evidence type="ECO:0000256" key="4">
    <source>
        <dbReference type="ARBA" id="ARBA00012912"/>
    </source>
</evidence>
<dbReference type="CDD" id="cd00610">
    <property type="entry name" value="OAT_like"/>
    <property type="match status" value="1"/>
</dbReference>
<evidence type="ECO:0000256" key="8">
    <source>
        <dbReference type="ARBA" id="ARBA00029760"/>
    </source>
</evidence>
<keyword evidence="7 12" id="KW-0663">Pyridoxal phosphate</keyword>